<keyword evidence="3" id="KW-1185">Reference proteome</keyword>
<dbReference type="EMBL" id="CAJPIN010006854">
    <property type="protein sequence ID" value="CAG2058218.1"/>
    <property type="molecule type" value="Genomic_DNA"/>
</dbReference>
<name>A0ABN7NTQ6_TIMPD</name>
<dbReference type="PROSITE" id="PS51155">
    <property type="entry name" value="CHIT_BIND_RR_2"/>
    <property type="match status" value="1"/>
</dbReference>
<evidence type="ECO:0000256" key="1">
    <source>
        <dbReference type="PROSITE-ProRule" id="PRU00497"/>
    </source>
</evidence>
<dbReference type="InterPro" id="IPR000618">
    <property type="entry name" value="Insect_cuticle"/>
</dbReference>
<proteinExistence type="predicted"/>
<accession>A0ABN7NTQ6</accession>
<dbReference type="PANTHER" id="PTHR10380:SF217">
    <property type="entry name" value="CUTICULAR PROTEIN 49AE"/>
    <property type="match status" value="1"/>
</dbReference>
<dbReference type="PANTHER" id="PTHR10380">
    <property type="entry name" value="CUTICLE PROTEIN"/>
    <property type="match status" value="1"/>
</dbReference>
<sequence>MIEEQLKYLKPAWRLRCDLNTTNCIASMSRSILLDSKSIDFISTPVEYTSKEGKATMSSFSLKELSISVCCKMMICRLLKTLLASMVGLLVTTLCLNGPERGQKVEFVIVLSCIVAVVAAAPQGKEEPIAIVAYSNDPKPDGGYQWSYETANGIKADETGTLVKSNDPENGEVIEAEGGYSYTGPEGVPVNIRYIATANGGFVATGDAIPVAPPIPEAIQKALDYLATLPSTTEGNRRR</sequence>
<gene>
    <name evidence="2" type="ORF">TPAB3V08_LOCUS5192</name>
</gene>
<evidence type="ECO:0000313" key="3">
    <source>
        <dbReference type="Proteomes" id="UP001153148"/>
    </source>
</evidence>
<reference evidence="2" key="1">
    <citation type="submission" date="2021-03" db="EMBL/GenBank/DDBJ databases">
        <authorList>
            <person name="Tran Van P."/>
        </authorList>
    </citation>
    <scope>NUCLEOTIDE SEQUENCE</scope>
</reference>
<dbReference type="Pfam" id="PF00379">
    <property type="entry name" value="Chitin_bind_4"/>
    <property type="match status" value="1"/>
</dbReference>
<keyword evidence="1" id="KW-0193">Cuticle</keyword>
<dbReference type="InterPro" id="IPR050468">
    <property type="entry name" value="Cuticle_Struct_Prot"/>
</dbReference>
<dbReference type="Proteomes" id="UP001153148">
    <property type="component" value="Unassembled WGS sequence"/>
</dbReference>
<protein>
    <submittedName>
        <fullName evidence="2">Uncharacterized protein</fullName>
    </submittedName>
</protein>
<organism evidence="2 3">
    <name type="scientific">Timema podura</name>
    <name type="common">Walking stick</name>
    <dbReference type="NCBI Taxonomy" id="61482"/>
    <lineage>
        <taxon>Eukaryota</taxon>
        <taxon>Metazoa</taxon>
        <taxon>Ecdysozoa</taxon>
        <taxon>Arthropoda</taxon>
        <taxon>Hexapoda</taxon>
        <taxon>Insecta</taxon>
        <taxon>Pterygota</taxon>
        <taxon>Neoptera</taxon>
        <taxon>Polyneoptera</taxon>
        <taxon>Phasmatodea</taxon>
        <taxon>Timematodea</taxon>
        <taxon>Timematoidea</taxon>
        <taxon>Timematidae</taxon>
        <taxon>Timema</taxon>
    </lineage>
</organism>
<evidence type="ECO:0000313" key="2">
    <source>
        <dbReference type="EMBL" id="CAG2058218.1"/>
    </source>
</evidence>
<comment type="caution">
    <text evidence="2">The sequence shown here is derived from an EMBL/GenBank/DDBJ whole genome shotgun (WGS) entry which is preliminary data.</text>
</comment>